<accession>A0A1Y5FIS8</accession>
<keyword evidence="1" id="KW-0697">Rotamase</keyword>
<dbReference type="InterPro" id="IPR000297">
    <property type="entry name" value="PPIase_PpiC"/>
</dbReference>
<keyword evidence="1" id="KW-0413">Isomerase</keyword>
<dbReference type="SUPFAM" id="SSF54534">
    <property type="entry name" value="FKBP-like"/>
    <property type="match status" value="1"/>
</dbReference>
<dbReference type="PROSITE" id="PS50198">
    <property type="entry name" value="PPIC_PPIASE_2"/>
    <property type="match status" value="1"/>
</dbReference>
<sequence>MHKSLTLYRVRHILLEDIEDAEYVLEELAKGVKFEELAKELSECESAAKGGNLGQISSGQMAPEFERGLYKLEIDEISGPVKTEFGYHIIHRLPL</sequence>
<dbReference type="InterPro" id="IPR023058">
    <property type="entry name" value="PPIase_PpiC_CS"/>
</dbReference>
<dbReference type="InterPro" id="IPR046357">
    <property type="entry name" value="PPIase_dom_sf"/>
</dbReference>
<dbReference type="PANTHER" id="PTHR47245">
    <property type="entry name" value="PEPTIDYLPROLYL ISOMERASE"/>
    <property type="match status" value="1"/>
</dbReference>
<proteinExistence type="predicted"/>
<dbReference type="Pfam" id="PF00639">
    <property type="entry name" value="Rotamase"/>
    <property type="match status" value="1"/>
</dbReference>
<organism evidence="3 4">
    <name type="scientific">Halobacteriovorax marinus</name>
    <dbReference type="NCBI Taxonomy" id="97084"/>
    <lineage>
        <taxon>Bacteria</taxon>
        <taxon>Pseudomonadati</taxon>
        <taxon>Bdellovibrionota</taxon>
        <taxon>Bacteriovoracia</taxon>
        <taxon>Bacteriovoracales</taxon>
        <taxon>Halobacteriovoraceae</taxon>
        <taxon>Halobacteriovorax</taxon>
    </lineage>
</organism>
<dbReference type="GO" id="GO:0003755">
    <property type="term" value="F:peptidyl-prolyl cis-trans isomerase activity"/>
    <property type="evidence" value="ECO:0007669"/>
    <property type="project" value="UniProtKB-KW"/>
</dbReference>
<dbReference type="EMBL" id="MAAO01000002">
    <property type="protein sequence ID" value="OUR99757.1"/>
    <property type="molecule type" value="Genomic_DNA"/>
</dbReference>
<reference evidence="4" key="1">
    <citation type="journal article" date="2017" name="Proc. Natl. Acad. Sci. U.S.A.">
        <title>Simulation of Deepwater Horizon oil plume reveals substrate specialization within a complex community of hydrocarbon-degraders.</title>
        <authorList>
            <person name="Hu P."/>
            <person name="Dubinsky E.A."/>
            <person name="Probst A.J."/>
            <person name="Wang J."/>
            <person name="Sieber C.M.K."/>
            <person name="Tom L.M."/>
            <person name="Gardinali P."/>
            <person name="Banfield J.F."/>
            <person name="Atlas R.M."/>
            <person name="Andersen G.L."/>
        </authorList>
    </citation>
    <scope>NUCLEOTIDE SEQUENCE [LARGE SCALE GENOMIC DNA]</scope>
</reference>
<evidence type="ECO:0000256" key="1">
    <source>
        <dbReference type="PROSITE-ProRule" id="PRU00278"/>
    </source>
</evidence>
<dbReference type="PROSITE" id="PS01096">
    <property type="entry name" value="PPIC_PPIASE_1"/>
    <property type="match status" value="1"/>
</dbReference>
<name>A0A1Y5FIS8_9BACT</name>
<dbReference type="AlphaFoldDB" id="A0A1Y5FIS8"/>
<dbReference type="Gene3D" id="3.10.50.40">
    <property type="match status" value="1"/>
</dbReference>
<gene>
    <name evidence="3" type="ORF">A9Q84_01655</name>
</gene>
<evidence type="ECO:0000259" key="2">
    <source>
        <dbReference type="PROSITE" id="PS50198"/>
    </source>
</evidence>
<dbReference type="Proteomes" id="UP000196531">
    <property type="component" value="Unassembled WGS sequence"/>
</dbReference>
<comment type="caution">
    <text evidence="3">The sequence shown here is derived from an EMBL/GenBank/DDBJ whole genome shotgun (WGS) entry which is preliminary data.</text>
</comment>
<dbReference type="InterPro" id="IPR050245">
    <property type="entry name" value="PrsA_foldase"/>
</dbReference>
<feature type="domain" description="PpiC" evidence="2">
    <location>
        <begin position="5"/>
        <end position="94"/>
    </location>
</feature>
<evidence type="ECO:0000313" key="3">
    <source>
        <dbReference type="EMBL" id="OUR99757.1"/>
    </source>
</evidence>
<dbReference type="PANTHER" id="PTHR47245:SF2">
    <property type="entry name" value="PEPTIDYL-PROLYL CIS-TRANS ISOMERASE HP_0175-RELATED"/>
    <property type="match status" value="1"/>
</dbReference>
<evidence type="ECO:0000313" key="4">
    <source>
        <dbReference type="Proteomes" id="UP000196531"/>
    </source>
</evidence>
<protein>
    <recommendedName>
        <fullName evidence="2">PpiC domain-containing protein</fullName>
    </recommendedName>
</protein>